<dbReference type="KEGG" id="vg:24608658"/>
<proteinExistence type="predicted"/>
<protein>
    <submittedName>
        <fullName evidence="1">Exonuclease</fullName>
    </submittedName>
</protein>
<reference evidence="1 2" key="1">
    <citation type="submission" date="2014-07" db="EMBL/GenBank/DDBJ databases">
        <title>The Complete Genome of Enterotoxigenic Escherichia coli Siphophage Seurat.</title>
        <authorList>
            <person name="Doan D.P."/>
            <person name="Lessor L.E."/>
            <person name="Hernandez A.C."/>
            <person name="Everett G.F.K."/>
        </authorList>
    </citation>
    <scope>NUCLEOTIDE SEQUENCE [LARGE SCALE GENOMIC DNA]</scope>
</reference>
<dbReference type="Proteomes" id="UP000030205">
    <property type="component" value="Segment"/>
</dbReference>
<dbReference type="OrthoDB" id="3242at10239"/>
<dbReference type="EMBL" id="KM236243">
    <property type="protein sequence ID" value="AIW03910.1"/>
    <property type="molecule type" value="Genomic_DNA"/>
</dbReference>
<accession>A0A0A0RP80</accession>
<dbReference type="RefSeq" id="YP_009151991.1">
    <property type="nucleotide sequence ID" value="NC_027378.1"/>
</dbReference>
<keyword evidence="1" id="KW-0269">Exonuclease</keyword>
<organism evidence="1 2">
    <name type="scientific">Escherichia phage Seurat</name>
    <dbReference type="NCBI Taxonomy" id="1540098"/>
    <lineage>
        <taxon>Viruses</taxon>
        <taxon>Duplodnaviria</taxon>
        <taxon>Heunggongvirae</taxon>
        <taxon>Uroviricota</taxon>
        <taxon>Caudoviricetes</taxon>
        <taxon>Queuovirinae</taxon>
        <taxon>Seuratvirus</taxon>
        <taxon>Seuratvirus seurat</taxon>
    </lineage>
</organism>
<evidence type="ECO:0000313" key="1">
    <source>
        <dbReference type="EMBL" id="AIW03910.1"/>
    </source>
</evidence>
<dbReference type="GO" id="GO:0004527">
    <property type="term" value="F:exonuclease activity"/>
    <property type="evidence" value="ECO:0007669"/>
    <property type="project" value="UniProtKB-KW"/>
</dbReference>
<gene>
    <name evidence="1" type="ORF">CPT_Seurat47</name>
</gene>
<dbReference type="Gene3D" id="3.90.320.10">
    <property type="match status" value="1"/>
</dbReference>
<name>A0A0A0RP80_9CAUD</name>
<dbReference type="InterPro" id="IPR011604">
    <property type="entry name" value="PDDEXK-like_dom_sf"/>
</dbReference>
<evidence type="ECO:0000313" key="2">
    <source>
        <dbReference type="Proteomes" id="UP000030205"/>
    </source>
</evidence>
<dbReference type="GeneID" id="24608658"/>
<sequence>MAIYIAEKTLQAINDGVQKDQGGTYRKYLGVVIPTIEDAYRPESGNRSHLGASLIGQQCARKLFYGYRWATRKEFDGRQLRLFNRGHLEEARFIAMLLAAGMQVYQQDENGHQFRISEAGGHFGGSCDGVVIGCPDVQPGMPVLTEMKTHNDKSFKKLKAKGVKEAKPEHYVQMNVYMRKLGLGAALYLAVNKNDDEVYAEIIPFDPVTADMYIDRGVQIAIATDIPDRAFKDSTFFECKWCDHSSLCWRKTMPEVNCRTCQFLEPKEDGTWYCNFHSASVDTQGQKVGCQNYQVANYYGKD</sequence>
<keyword evidence="1" id="KW-0378">Hydrolase</keyword>
<keyword evidence="1" id="KW-0540">Nuclease</keyword>
<keyword evidence="2" id="KW-1185">Reference proteome</keyword>